<dbReference type="Proteomes" id="UP000691718">
    <property type="component" value="Unassembled WGS sequence"/>
</dbReference>
<dbReference type="OrthoDB" id="6741510at2759"/>
<reference evidence="1" key="1">
    <citation type="submission" date="2021-04" db="EMBL/GenBank/DDBJ databases">
        <authorList>
            <person name="Tunstrom K."/>
        </authorList>
    </citation>
    <scope>NUCLEOTIDE SEQUENCE</scope>
</reference>
<dbReference type="AlphaFoldDB" id="A0A8S3Y265"/>
<sequence length="218" mass="25077">MHYYYLVNQAAVTKRNPKKRRFWMIKMHADQIKNDEGRNLLADLIHEPSGQFDNFCRMSSSDFEFLLQKIGPAIAKKNSRGRQAIPIKVRLAVTLSASSCRYNSGNSNTCSVEQSAFGESMSYVRFAIGIARTDTNNVGTRERRWIQFARPPTPFTPLAFVGVWKTDTSRVDIGYWTQCYVYGQYRAIPIHTLVYWIQDYNLEPIYPMCGAGMKQETC</sequence>
<keyword evidence="2" id="KW-1185">Reference proteome</keyword>
<organism evidence="1 2">
    <name type="scientific">Parnassius apollo</name>
    <name type="common">Apollo butterfly</name>
    <name type="synonym">Papilio apollo</name>
    <dbReference type="NCBI Taxonomy" id="110799"/>
    <lineage>
        <taxon>Eukaryota</taxon>
        <taxon>Metazoa</taxon>
        <taxon>Ecdysozoa</taxon>
        <taxon>Arthropoda</taxon>
        <taxon>Hexapoda</taxon>
        <taxon>Insecta</taxon>
        <taxon>Pterygota</taxon>
        <taxon>Neoptera</taxon>
        <taxon>Endopterygota</taxon>
        <taxon>Lepidoptera</taxon>
        <taxon>Glossata</taxon>
        <taxon>Ditrysia</taxon>
        <taxon>Papilionoidea</taxon>
        <taxon>Papilionidae</taxon>
        <taxon>Parnassiinae</taxon>
        <taxon>Parnassini</taxon>
        <taxon>Parnassius</taxon>
        <taxon>Parnassius</taxon>
    </lineage>
</organism>
<gene>
    <name evidence="1" type="ORF">PAPOLLO_LOCUS24754</name>
</gene>
<dbReference type="EMBL" id="CAJQZP010001486">
    <property type="protein sequence ID" value="CAG5050321.1"/>
    <property type="molecule type" value="Genomic_DNA"/>
</dbReference>
<evidence type="ECO:0000313" key="2">
    <source>
        <dbReference type="Proteomes" id="UP000691718"/>
    </source>
</evidence>
<accession>A0A8S3Y265</accession>
<protein>
    <submittedName>
        <fullName evidence="1">(apollo) hypothetical protein</fullName>
    </submittedName>
</protein>
<comment type="caution">
    <text evidence="1">The sequence shown here is derived from an EMBL/GenBank/DDBJ whole genome shotgun (WGS) entry which is preliminary data.</text>
</comment>
<name>A0A8S3Y265_PARAO</name>
<evidence type="ECO:0000313" key="1">
    <source>
        <dbReference type="EMBL" id="CAG5050321.1"/>
    </source>
</evidence>
<proteinExistence type="predicted"/>